<dbReference type="Pfam" id="PF09682">
    <property type="entry name" value="Phage_holin_6_1"/>
    <property type="match status" value="1"/>
</dbReference>
<organism evidence="2 3">
    <name type="scientific">Lactobacillus jensenii</name>
    <dbReference type="NCBI Taxonomy" id="109790"/>
    <lineage>
        <taxon>Bacteria</taxon>
        <taxon>Bacillati</taxon>
        <taxon>Bacillota</taxon>
        <taxon>Bacilli</taxon>
        <taxon>Lactobacillales</taxon>
        <taxon>Lactobacillaceae</taxon>
        <taxon>Lactobacillus</taxon>
    </lineage>
</organism>
<accession>A0A5N1IG54</accession>
<reference evidence="2 3" key="1">
    <citation type="submission" date="2019-09" db="EMBL/GenBank/DDBJ databases">
        <title>Draft genome sequence assemblies of isolates from the urinary tract.</title>
        <authorList>
            <person name="Mores C.R."/>
            <person name="Putonti C."/>
            <person name="Wolfe A.J."/>
        </authorList>
    </citation>
    <scope>NUCLEOTIDE SEQUENCE [LARGE SCALE GENOMIC DNA]</scope>
    <source>
        <strain evidence="2 3">UMB246</strain>
    </source>
</reference>
<dbReference type="InterPro" id="IPR010026">
    <property type="entry name" value="Phage_holin_LL-H"/>
</dbReference>
<evidence type="ECO:0000256" key="1">
    <source>
        <dbReference type="SAM" id="Phobius"/>
    </source>
</evidence>
<sequence>MKINDYLFVLFVVAWIIKSFFDYLKVKDPKMAEKFQIVDDIAEWAVSLQATKEISNAQKQVNATQAVVEQAKKAGVPITEASAKGAVEKAVAEKKSISQSSYIDASAIKSAPIKGITITKQDDDDRLDDLHL</sequence>
<dbReference type="EMBL" id="VYWW01000013">
    <property type="protein sequence ID" value="KAA9322937.1"/>
    <property type="molecule type" value="Genomic_DNA"/>
</dbReference>
<keyword evidence="1" id="KW-0812">Transmembrane</keyword>
<feature type="transmembrane region" description="Helical" evidence="1">
    <location>
        <begin position="6"/>
        <end position="24"/>
    </location>
</feature>
<dbReference type="RefSeq" id="WP_006588838.1">
    <property type="nucleotide sequence ID" value="NZ_JAKHNV010000006.1"/>
</dbReference>
<dbReference type="Proteomes" id="UP000327236">
    <property type="component" value="Unassembled WGS sequence"/>
</dbReference>
<gene>
    <name evidence="2" type="ORF">F6H94_04060</name>
</gene>
<protein>
    <submittedName>
        <fullName evidence="2">Holin</fullName>
    </submittedName>
</protein>
<name>A0A5N1IG54_LACJE</name>
<proteinExistence type="predicted"/>
<keyword evidence="1" id="KW-0472">Membrane</keyword>
<dbReference type="OrthoDB" id="9922639at2"/>
<comment type="caution">
    <text evidence="2">The sequence shown here is derived from an EMBL/GenBank/DDBJ whole genome shotgun (WGS) entry which is preliminary data.</text>
</comment>
<evidence type="ECO:0000313" key="2">
    <source>
        <dbReference type="EMBL" id="KAA9322937.1"/>
    </source>
</evidence>
<evidence type="ECO:0000313" key="3">
    <source>
        <dbReference type="Proteomes" id="UP000327236"/>
    </source>
</evidence>
<keyword evidence="1" id="KW-1133">Transmembrane helix</keyword>
<dbReference type="AlphaFoldDB" id="A0A5N1IG54"/>